<dbReference type="PATRIC" id="fig|1212489.4.peg.1174"/>
<comment type="subcellular location">
    <subcellularLocation>
        <location evidence="1">Periplasm</location>
    </subcellularLocation>
</comment>
<comment type="caution">
    <text evidence="9">The sequence shown here is derived from an EMBL/GenBank/DDBJ whole genome shotgun (WGS) entry which is preliminary data.</text>
</comment>
<keyword evidence="7" id="KW-0472">Membrane</keyword>
<evidence type="ECO:0000256" key="3">
    <source>
        <dbReference type="ARBA" id="ARBA00022679"/>
    </source>
</evidence>
<evidence type="ECO:0000256" key="6">
    <source>
        <dbReference type="ARBA" id="ARBA00022841"/>
    </source>
</evidence>
<dbReference type="SUPFAM" id="SSF52266">
    <property type="entry name" value="SGNH hydrolase"/>
    <property type="match status" value="1"/>
</dbReference>
<evidence type="ECO:0000259" key="8">
    <source>
        <dbReference type="Pfam" id="PF16822"/>
    </source>
</evidence>
<keyword evidence="5" id="KW-0574">Periplasm</keyword>
<comment type="pathway">
    <text evidence="2">Glycan biosynthesis; alginate biosynthesis.</text>
</comment>
<evidence type="ECO:0000313" key="10">
    <source>
        <dbReference type="Proteomes" id="UP000054736"/>
    </source>
</evidence>
<dbReference type="EMBL" id="LNXY01000020">
    <property type="protein sequence ID" value="KTC87497.1"/>
    <property type="molecule type" value="Genomic_DNA"/>
</dbReference>
<dbReference type="STRING" id="1212489.Ldro_1116"/>
<sequence length="406" mass="47464">MSIELAEEVPANRTVNIKNFLKTHQPIIPFFLMIIILVLPINLFIIKQIVNQFSSTPKIQNPPLVSVEKVLNGSLQKEYETWFNNHNPLKSMFTNLNNQFYYSLFSKSLMFDSNIVIGKKGYLYEKIYINQYVNLSKIPYTQRQFDLWAADLKELADFFEKRGQKFIYLITPSKASFYPEYLPDSYAKIIKDTRPDYFLKLDALKKVHVTYFDASQFMLAQKDKSYGYLLFPRGGTHWTMLGASLVAQRILDLISQQTQTQLPPLSYSYTVTTRPLGVDKDLLHLCKLLFPPKRYTVPFVSFKVNENPVPLKLAVIGGSFTHFFKQLFTESNYFSQLDHYYYLILNHYQISQNGKKIDIPINRDDPRSYQDILAADVVILEENEILPYSNHFRELYFRLLGKYPSS</sequence>
<keyword evidence="7" id="KW-0812">Transmembrane</keyword>
<keyword evidence="7" id="KW-1133">Transmembrane helix</keyword>
<dbReference type="InterPro" id="IPR031811">
    <property type="entry name" value="ALGX/ALGJ_SGNH-like"/>
</dbReference>
<protein>
    <submittedName>
        <fullName evidence="9">Alginate O-acetylation protein AlgJ</fullName>
    </submittedName>
</protein>
<dbReference type="UniPathway" id="UPA00286"/>
<name>A0A0W0SW58_9GAMM</name>
<dbReference type="GO" id="GO:0016740">
    <property type="term" value="F:transferase activity"/>
    <property type="evidence" value="ECO:0007669"/>
    <property type="project" value="UniProtKB-KW"/>
</dbReference>
<proteinExistence type="predicted"/>
<keyword evidence="10" id="KW-1185">Reference proteome</keyword>
<feature type="domain" description="AlgX/AlgJ SGNH hydrolase-like" evidence="8">
    <location>
        <begin position="142"/>
        <end position="272"/>
    </location>
</feature>
<keyword evidence="6" id="KW-0016">Alginate biosynthesis</keyword>
<dbReference type="GO" id="GO:0042597">
    <property type="term" value="C:periplasmic space"/>
    <property type="evidence" value="ECO:0007669"/>
    <property type="project" value="UniProtKB-SubCell"/>
</dbReference>
<evidence type="ECO:0000256" key="4">
    <source>
        <dbReference type="ARBA" id="ARBA00022729"/>
    </source>
</evidence>
<accession>A0A0W0SW58</accession>
<dbReference type="OrthoDB" id="5657087at2"/>
<keyword evidence="4" id="KW-0732">Signal</keyword>
<dbReference type="Pfam" id="PF16822">
    <property type="entry name" value="ALGX"/>
    <property type="match status" value="1"/>
</dbReference>
<gene>
    <name evidence="9" type="ORF">Ldro_1116</name>
</gene>
<dbReference type="AlphaFoldDB" id="A0A0W0SW58"/>
<evidence type="ECO:0000256" key="2">
    <source>
        <dbReference type="ARBA" id="ARBA00005182"/>
    </source>
</evidence>
<dbReference type="GO" id="GO:0042121">
    <property type="term" value="P:alginic acid biosynthetic process"/>
    <property type="evidence" value="ECO:0007669"/>
    <property type="project" value="UniProtKB-UniPathway"/>
</dbReference>
<evidence type="ECO:0000256" key="5">
    <source>
        <dbReference type="ARBA" id="ARBA00022764"/>
    </source>
</evidence>
<dbReference type="Proteomes" id="UP000054736">
    <property type="component" value="Unassembled WGS sequence"/>
</dbReference>
<evidence type="ECO:0000256" key="1">
    <source>
        <dbReference type="ARBA" id="ARBA00004418"/>
    </source>
</evidence>
<reference evidence="9 10" key="1">
    <citation type="submission" date="2015-11" db="EMBL/GenBank/DDBJ databases">
        <title>Genomic analysis of 38 Legionella species identifies large and diverse effector repertoires.</title>
        <authorList>
            <person name="Burstein D."/>
            <person name="Amaro F."/>
            <person name="Zusman T."/>
            <person name="Lifshitz Z."/>
            <person name="Cohen O."/>
            <person name="Gilbert J.A."/>
            <person name="Pupko T."/>
            <person name="Shuman H.A."/>
            <person name="Segal G."/>
        </authorList>
    </citation>
    <scope>NUCLEOTIDE SEQUENCE [LARGE SCALE GENOMIC DNA]</scope>
    <source>
        <strain evidence="9 10">ATCC 700990</strain>
    </source>
</reference>
<evidence type="ECO:0000313" key="9">
    <source>
        <dbReference type="EMBL" id="KTC87497.1"/>
    </source>
</evidence>
<evidence type="ECO:0000256" key="7">
    <source>
        <dbReference type="SAM" id="Phobius"/>
    </source>
</evidence>
<keyword evidence="3" id="KW-0808">Transferase</keyword>
<organism evidence="9 10">
    <name type="scientific">Legionella drozanskii LLAP-1</name>
    <dbReference type="NCBI Taxonomy" id="1212489"/>
    <lineage>
        <taxon>Bacteria</taxon>
        <taxon>Pseudomonadati</taxon>
        <taxon>Pseudomonadota</taxon>
        <taxon>Gammaproteobacteria</taxon>
        <taxon>Legionellales</taxon>
        <taxon>Legionellaceae</taxon>
        <taxon>Legionella</taxon>
    </lineage>
</organism>
<dbReference type="RefSeq" id="WP_058495429.1">
    <property type="nucleotide sequence ID" value="NZ_CAAAIU010000007.1"/>
</dbReference>
<feature type="transmembrane region" description="Helical" evidence="7">
    <location>
        <begin position="27"/>
        <end position="46"/>
    </location>
</feature>